<evidence type="ECO:0000313" key="1">
    <source>
        <dbReference type="EMBL" id="MFC3964218.1"/>
    </source>
</evidence>
<comment type="caution">
    <text evidence="1">The sequence shown here is derived from an EMBL/GenBank/DDBJ whole genome shotgun (WGS) entry which is preliminary data.</text>
</comment>
<organism evidence="1 2">
    <name type="scientific">Nocardia jiangsuensis</name>
    <dbReference type="NCBI Taxonomy" id="1691563"/>
    <lineage>
        <taxon>Bacteria</taxon>
        <taxon>Bacillati</taxon>
        <taxon>Actinomycetota</taxon>
        <taxon>Actinomycetes</taxon>
        <taxon>Mycobacteriales</taxon>
        <taxon>Nocardiaceae</taxon>
        <taxon>Nocardia</taxon>
    </lineage>
</organism>
<protein>
    <submittedName>
        <fullName evidence="1">DNA-directed RNA polymerase subunit beta</fullName>
    </submittedName>
</protein>
<keyword evidence="1" id="KW-0240">DNA-directed RNA polymerase</keyword>
<reference evidence="2" key="1">
    <citation type="journal article" date="2019" name="Int. J. Syst. Evol. Microbiol.">
        <title>The Global Catalogue of Microorganisms (GCM) 10K type strain sequencing project: providing services to taxonomists for standard genome sequencing and annotation.</title>
        <authorList>
            <consortium name="The Broad Institute Genomics Platform"/>
            <consortium name="The Broad Institute Genome Sequencing Center for Infectious Disease"/>
            <person name="Wu L."/>
            <person name="Ma J."/>
        </authorList>
    </citation>
    <scope>NUCLEOTIDE SEQUENCE [LARGE SCALE GENOMIC DNA]</scope>
    <source>
        <strain evidence="2">CGMCC 4.7330</strain>
    </source>
</reference>
<accession>A0ABV8DWB1</accession>
<name>A0ABV8DWB1_9NOCA</name>
<dbReference type="GO" id="GO:0000428">
    <property type="term" value="C:DNA-directed RNA polymerase complex"/>
    <property type="evidence" value="ECO:0007669"/>
    <property type="project" value="UniProtKB-KW"/>
</dbReference>
<dbReference type="EMBL" id="JBHSAX010000017">
    <property type="protein sequence ID" value="MFC3964218.1"/>
    <property type="molecule type" value="Genomic_DNA"/>
</dbReference>
<gene>
    <name evidence="1" type="ORF">ACFO0B_19705</name>
</gene>
<keyword evidence="1" id="KW-0804">Transcription</keyword>
<proteinExistence type="predicted"/>
<dbReference type="RefSeq" id="WP_378613990.1">
    <property type="nucleotide sequence ID" value="NZ_JBHSAX010000017.1"/>
</dbReference>
<keyword evidence="2" id="KW-1185">Reference proteome</keyword>
<dbReference type="Proteomes" id="UP001595696">
    <property type="component" value="Unassembled WGS sequence"/>
</dbReference>
<evidence type="ECO:0000313" key="2">
    <source>
        <dbReference type="Proteomes" id="UP001595696"/>
    </source>
</evidence>
<sequence length="150" mass="16264">MRTEPPPWGTTAQQRCDYYRRVCGIPAFIPEWCAQQILAPGTEISAITMPHTLGLSVAADLASTGHPGPISCYPPARRWMFLTEPDLPDDRQTVGLAEANAGIVVDTDIPLPSPSARHAAARIWIVPPISTDLPSRNAVISALRRCAAQR</sequence>